<protein>
    <recommendedName>
        <fullName evidence="6 7">Small ribosomal subunit protein bS18</fullName>
    </recommendedName>
</protein>
<evidence type="ECO:0000256" key="4">
    <source>
        <dbReference type="ARBA" id="ARBA00022980"/>
    </source>
</evidence>
<comment type="similarity">
    <text evidence="1 7 8">Belongs to the bacterial ribosomal protein bS18 family.</text>
</comment>
<dbReference type="PRINTS" id="PR00974">
    <property type="entry name" value="RIBOSOMALS18"/>
</dbReference>
<dbReference type="GO" id="GO:0070181">
    <property type="term" value="F:small ribosomal subunit rRNA binding"/>
    <property type="evidence" value="ECO:0007669"/>
    <property type="project" value="TreeGrafter"/>
</dbReference>
<organism evidence="10">
    <name type="scientific">Geobacter metallireducens</name>
    <dbReference type="NCBI Taxonomy" id="28232"/>
    <lineage>
        <taxon>Bacteria</taxon>
        <taxon>Pseudomonadati</taxon>
        <taxon>Thermodesulfobacteriota</taxon>
        <taxon>Desulfuromonadia</taxon>
        <taxon>Geobacterales</taxon>
        <taxon>Geobacteraceae</taxon>
        <taxon>Geobacter</taxon>
    </lineage>
</organism>
<dbReference type="GO" id="GO:0006412">
    <property type="term" value="P:translation"/>
    <property type="evidence" value="ECO:0007669"/>
    <property type="project" value="UniProtKB-UniRule"/>
</dbReference>
<dbReference type="PANTHER" id="PTHR13479:SF40">
    <property type="entry name" value="SMALL RIBOSOMAL SUBUNIT PROTEIN BS18M"/>
    <property type="match status" value="1"/>
</dbReference>
<keyword evidence="2 7" id="KW-0699">rRNA-binding</keyword>
<dbReference type="HAMAP" id="MF_00270">
    <property type="entry name" value="Ribosomal_bS18"/>
    <property type="match status" value="1"/>
</dbReference>
<gene>
    <name evidence="7 10" type="primary">rpsR</name>
    <name evidence="10" type="ORF">ENQ87_00805</name>
</gene>
<proteinExistence type="inferred from homology"/>
<comment type="caution">
    <text evidence="10">The sequence shown here is derived from an EMBL/GenBank/DDBJ whole genome shotgun (WGS) entry which is preliminary data.</text>
</comment>
<dbReference type="AlphaFoldDB" id="A0A831TZD8"/>
<accession>A0A831TZD8</accession>
<name>A0A831TZD8_GEOME</name>
<comment type="function">
    <text evidence="7">Binds as a heterodimer with protein bS6 to the central domain of the 16S rRNA, where it helps stabilize the platform of the 30S subunit.</text>
</comment>
<keyword evidence="3 7" id="KW-0694">RNA-binding</keyword>
<evidence type="ECO:0000256" key="5">
    <source>
        <dbReference type="ARBA" id="ARBA00023274"/>
    </source>
</evidence>
<evidence type="ECO:0000313" key="10">
    <source>
        <dbReference type="EMBL" id="HEN40904.1"/>
    </source>
</evidence>
<keyword evidence="5 7" id="KW-0687">Ribonucleoprotein</keyword>
<dbReference type="Gene3D" id="4.10.640.10">
    <property type="entry name" value="Ribosomal protein S18"/>
    <property type="match status" value="1"/>
</dbReference>
<reference evidence="10" key="1">
    <citation type="journal article" date="2020" name="mSystems">
        <title>Genome- and Community-Level Interaction Insights into Carbon Utilization and Element Cycling Functions of Hydrothermarchaeota in Hydrothermal Sediment.</title>
        <authorList>
            <person name="Zhou Z."/>
            <person name="Liu Y."/>
            <person name="Xu W."/>
            <person name="Pan J."/>
            <person name="Luo Z.H."/>
            <person name="Li M."/>
        </authorList>
    </citation>
    <scope>NUCLEOTIDE SEQUENCE [LARGE SCALE GENOMIC DNA]</scope>
    <source>
        <strain evidence="10">SpSt-349</strain>
    </source>
</reference>
<evidence type="ECO:0000256" key="9">
    <source>
        <dbReference type="SAM" id="MobiDB-lite"/>
    </source>
</evidence>
<evidence type="ECO:0000256" key="1">
    <source>
        <dbReference type="ARBA" id="ARBA00005589"/>
    </source>
</evidence>
<dbReference type="PROSITE" id="PS00057">
    <property type="entry name" value="RIBOSOMAL_S18"/>
    <property type="match status" value="1"/>
</dbReference>
<dbReference type="EMBL" id="DSOV01000004">
    <property type="protein sequence ID" value="HEN40904.1"/>
    <property type="molecule type" value="Genomic_DNA"/>
</dbReference>
<evidence type="ECO:0000256" key="2">
    <source>
        <dbReference type="ARBA" id="ARBA00022730"/>
    </source>
</evidence>
<dbReference type="InterPro" id="IPR001648">
    <property type="entry name" value="Ribosomal_bS18"/>
</dbReference>
<dbReference type="InterPro" id="IPR018275">
    <property type="entry name" value="Ribosomal_bS18_CS"/>
</dbReference>
<dbReference type="InterPro" id="IPR036870">
    <property type="entry name" value="Ribosomal_bS18_sf"/>
</dbReference>
<evidence type="ECO:0000256" key="8">
    <source>
        <dbReference type="RuleBase" id="RU003910"/>
    </source>
</evidence>
<sequence>MSEETTARPERTERSERPERPQYRGNGPRKRRPFQRRKVCRFCADKDLVIDYKDPRVLRSFITERGKIVPRRISGNCSKHQREITEAIKRARNIALIPIASTHVVA</sequence>
<evidence type="ECO:0000256" key="7">
    <source>
        <dbReference type="HAMAP-Rule" id="MF_00270"/>
    </source>
</evidence>
<dbReference type="NCBIfam" id="TIGR00165">
    <property type="entry name" value="S18"/>
    <property type="match status" value="1"/>
</dbReference>
<dbReference type="GO" id="GO:0022627">
    <property type="term" value="C:cytosolic small ribosomal subunit"/>
    <property type="evidence" value="ECO:0007669"/>
    <property type="project" value="TreeGrafter"/>
</dbReference>
<feature type="compositionally biased region" description="Basic and acidic residues" evidence="9">
    <location>
        <begin position="1"/>
        <end position="22"/>
    </location>
</feature>
<evidence type="ECO:0000256" key="6">
    <source>
        <dbReference type="ARBA" id="ARBA00035141"/>
    </source>
</evidence>
<dbReference type="FunFam" id="4.10.640.10:FF:000004">
    <property type="entry name" value="30S ribosomal protein S18"/>
    <property type="match status" value="1"/>
</dbReference>
<comment type="subunit">
    <text evidence="7">Part of the 30S ribosomal subunit. Forms a tight heterodimer with protein bS6.</text>
</comment>
<dbReference type="PANTHER" id="PTHR13479">
    <property type="entry name" value="30S RIBOSOMAL PROTEIN S18"/>
    <property type="match status" value="1"/>
</dbReference>
<dbReference type="SUPFAM" id="SSF46911">
    <property type="entry name" value="Ribosomal protein S18"/>
    <property type="match status" value="1"/>
</dbReference>
<dbReference type="Pfam" id="PF01084">
    <property type="entry name" value="Ribosomal_S18"/>
    <property type="match status" value="1"/>
</dbReference>
<dbReference type="GO" id="GO:0003735">
    <property type="term" value="F:structural constituent of ribosome"/>
    <property type="evidence" value="ECO:0007669"/>
    <property type="project" value="InterPro"/>
</dbReference>
<feature type="region of interest" description="Disordered" evidence="9">
    <location>
        <begin position="1"/>
        <end position="34"/>
    </location>
</feature>
<keyword evidence="4 7" id="KW-0689">Ribosomal protein</keyword>
<evidence type="ECO:0000256" key="3">
    <source>
        <dbReference type="ARBA" id="ARBA00022884"/>
    </source>
</evidence>